<feature type="compositionally biased region" description="Low complexity" evidence="1">
    <location>
        <begin position="42"/>
        <end position="52"/>
    </location>
</feature>
<keyword evidence="3" id="KW-1185">Reference proteome</keyword>
<organism evidence="2 3">
    <name type="scientific">Hibiscus sabdariffa</name>
    <name type="common">roselle</name>
    <dbReference type="NCBI Taxonomy" id="183260"/>
    <lineage>
        <taxon>Eukaryota</taxon>
        <taxon>Viridiplantae</taxon>
        <taxon>Streptophyta</taxon>
        <taxon>Embryophyta</taxon>
        <taxon>Tracheophyta</taxon>
        <taxon>Spermatophyta</taxon>
        <taxon>Magnoliopsida</taxon>
        <taxon>eudicotyledons</taxon>
        <taxon>Gunneridae</taxon>
        <taxon>Pentapetalae</taxon>
        <taxon>rosids</taxon>
        <taxon>malvids</taxon>
        <taxon>Malvales</taxon>
        <taxon>Malvaceae</taxon>
        <taxon>Malvoideae</taxon>
        <taxon>Hibiscus</taxon>
    </lineage>
</organism>
<feature type="region of interest" description="Disordered" evidence="1">
    <location>
        <begin position="1"/>
        <end position="30"/>
    </location>
</feature>
<dbReference type="CDD" id="cd00303">
    <property type="entry name" value="retropepsin_like"/>
    <property type="match status" value="1"/>
</dbReference>
<evidence type="ECO:0000313" key="2">
    <source>
        <dbReference type="EMBL" id="KAK8575429.1"/>
    </source>
</evidence>
<dbReference type="InterPro" id="IPR021109">
    <property type="entry name" value="Peptidase_aspartic_dom_sf"/>
</dbReference>
<reference evidence="2 3" key="1">
    <citation type="journal article" date="2024" name="G3 (Bethesda)">
        <title>Genome assembly of Hibiscus sabdariffa L. provides insights into metabolisms of medicinal natural products.</title>
        <authorList>
            <person name="Kim T."/>
        </authorList>
    </citation>
    <scope>NUCLEOTIDE SEQUENCE [LARGE SCALE GENOMIC DNA]</scope>
    <source>
        <strain evidence="2">TK-2024</strain>
        <tissue evidence="2">Old leaves</tissue>
    </source>
</reference>
<dbReference type="PANTHER" id="PTHR33067:SF32">
    <property type="entry name" value="ASPARTIC PEPTIDASE DDI1-TYPE DOMAIN-CONTAINING PROTEIN"/>
    <property type="match status" value="1"/>
</dbReference>
<dbReference type="SUPFAM" id="SSF50630">
    <property type="entry name" value="Acid proteases"/>
    <property type="match status" value="1"/>
</dbReference>
<name>A0ABR2FAR4_9ROSI</name>
<feature type="region of interest" description="Disordered" evidence="1">
    <location>
        <begin position="42"/>
        <end position="72"/>
    </location>
</feature>
<comment type="caution">
    <text evidence="2">The sequence shown here is derived from an EMBL/GenBank/DDBJ whole genome shotgun (WGS) entry which is preliminary data.</text>
</comment>
<dbReference type="EMBL" id="JBBPBM010000007">
    <property type="protein sequence ID" value="KAK8575429.1"/>
    <property type="molecule type" value="Genomic_DNA"/>
</dbReference>
<sequence>MITIRSRTKANNDAIQVEEDEQLSNEEHATTTSNISILDATTSSHPAASSSHNPKQDEVSKGKEIHIPPPFPQRLRKQKYEYQFRKFLDILKQVHINLPLVEAIEQMPNYAKFLKDIVSKRTRLSEFETVAMTEGCMGMLHNQLPPKLKDPGSFTIPCAIGNHYVGKALFDLGASINLMPKSVFERLGIGKARPTTVMLQLADRSYIQPEGKIEDILVRVDKLIFSADFIVVDCEVDEFTPIILGRPFLATG</sequence>
<dbReference type="PANTHER" id="PTHR33067">
    <property type="entry name" value="RNA-DIRECTED DNA POLYMERASE-RELATED"/>
    <property type="match status" value="1"/>
</dbReference>
<evidence type="ECO:0000256" key="1">
    <source>
        <dbReference type="SAM" id="MobiDB-lite"/>
    </source>
</evidence>
<dbReference type="Pfam" id="PF13650">
    <property type="entry name" value="Asp_protease_2"/>
    <property type="match status" value="1"/>
</dbReference>
<accession>A0ABR2FAR4</accession>
<dbReference type="Gene3D" id="2.40.70.10">
    <property type="entry name" value="Acid Proteases"/>
    <property type="match status" value="1"/>
</dbReference>
<gene>
    <name evidence="2" type="ORF">V6N12_063102</name>
</gene>
<evidence type="ECO:0000313" key="3">
    <source>
        <dbReference type="Proteomes" id="UP001472677"/>
    </source>
</evidence>
<evidence type="ECO:0008006" key="4">
    <source>
        <dbReference type="Google" id="ProtNLM"/>
    </source>
</evidence>
<feature type="compositionally biased region" description="Basic and acidic residues" evidence="1">
    <location>
        <begin position="54"/>
        <end position="66"/>
    </location>
</feature>
<dbReference type="Proteomes" id="UP001472677">
    <property type="component" value="Unassembled WGS sequence"/>
</dbReference>
<proteinExistence type="predicted"/>
<protein>
    <recommendedName>
        <fullName evidence="4">Aspartic peptidase DDI1-type domain-containing protein</fullName>
    </recommendedName>
</protein>